<feature type="compositionally biased region" description="Low complexity" evidence="1">
    <location>
        <begin position="471"/>
        <end position="497"/>
    </location>
</feature>
<dbReference type="PROSITE" id="PS51318">
    <property type="entry name" value="TAT"/>
    <property type="match status" value="1"/>
</dbReference>
<dbReference type="EMBL" id="JACBZT010000001">
    <property type="protein sequence ID" value="NYJ06932.1"/>
    <property type="molecule type" value="Genomic_DNA"/>
</dbReference>
<gene>
    <name evidence="5" type="ORF">GGQ55_003210</name>
</gene>
<evidence type="ECO:0000256" key="3">
    <source>
        <dbReference type="SAM" id="SignalP"/>
    </source>
</evidence>
<keyword evidence="3" id="KW-0732">Signal</keyword>
<dbReference type="InterPro" id="IPR013783">
    <property type="entry name" value="Ig-like_fold"/>
</dbReference>
<evidence type="ECO:0000313" key="6">
    <source>
        <dbReference type="Proteomes" id="UP000541969"/>
    </source>
</evidence>
<dbReference type="Proteomes" id="UP000541969">
    <property type="component" value="Unassembled WGS sequence"/>
</dbReference>
<dbReference type="Pfam" id="PF17802">
    <property type="entry name" value="SpaA"/>
    <property type="match status" value="1"/>
</dbReference>
<feature type="compositionally biased region" description="Low complexity" evidence="1">
    <location>
        <begin position="376"/>
        <end position="440"/>
    </location>
</feature>
<feature type="compositionally biased region" description="Low complexity" evidence="1">
    <location>
        <begin position="42"/>
        <end position="70"/>
    </location>
</feature>
<keyword evidence="2" id="KW-0812">Transmembrane</keyword>
<dbReference type="InterPro" id="IPR006311">
    <property type="entry name" value="TAT_signal"/>
</dbReference>
<dbReference type="RefSeq" id="WP_179718396.1">
    <property type="nucleotide sequence ID" value="NZ_JACBZT010000001.1"/>
</dbReference>
<evidence type="ECO:0000259" key="4">
    <source>
        <dbReference type="Pfam" id="PF17802"/>
    </source>
</evidence>
<feature type="signal peptide" evidence="3">
    <location>
        <begin position="1"/>
        <end position="41"/>
    </location>
</feature>
<feature type="region of interest" description="Disordered" evidence="1">
    <location>
        <begin position="374"/>
        <end position="501"/>
    </location>
</feature>
<name>A0A853CK84_9ACTN</name>
<sequence length="535" mass="51465">MPAPARRTGRRLLTRRGVAQGSVLGLGLLLATTATAPAASAAPGNANGNANGNQNANGPTSSGPVNTPPGAGNGNGVGNGTGGANGTGQGATNGTGVGDGTGNGVGNGNGVGSGNGNATSTPPDGGTPPPVVDPPPIGPVFGPFPKDMDPTNDIAVEPTGDVPGDLDLSGAQFTLTSTDDPTVSETCVTDESGRCTVHASVGQDPVAGQLYLPGGSYTVHQTTAVAGLAPAEADATLDVCTFLQAFLGGCPGGVTVQNAAQFRTAVVAEILDADSGQPVPGAEYQLTGQDYPHLPGPDGQPVAAADAVETSGDDGLVSFAGFFLPGTWTLTPGTTPDGYDADEEFTVEVTPPGAQDDGGPVTVQRLLHAAVVPGETTTPPAGDDGTTPPADGDGTTTPGDTGSTDTPPTSDPTGTTGNTNGTTGPTGTTGTSGSASVAPGGAPGGRVAAADQGTASAPTDDPAPAAPPAAPSSAGASTPSPAAEALAAPPAADTPALQTESSSIPEVGLIGFGLLLVVAIVVAVNVLRRRARGRA</sequence>
<reference evidence="5 6" key="1">
    <citation type="submission" date="2020-07" db="EMBL/GenBank/DDBJ databases">
        <title>Sequencing the genomes of 1000 actinobacteria strains.</title>
        <authorList>
            <person name="Klenk H.-P."/>
        </authorList>
    </citation>
    <scope>NUCLEOTIDE SEQUENCE [LARGE SCALE GENOMIC DNA]</scope>
    <source>
        <strain evidence="5 6">DSM 104001</strain>
    </source>
</reference>
<evidence type="ECO:0000256" key="1">
    <source>
        <dbReference type="SAM" id="MobiDB-lite"/>
    </source>
</evidence>
<feature type="compositionally biased region" description="Pro residues" evidence="1">
    <location>
        <begin position="125"/>
        <end position="138"/>
    </location>
</feature>
<dbReference type="Gene3D" id="2.60.40.10">
    <property type="entry name" value="Immunoglobulins"/>
    <property type="match status" value="2"/>
</dbReference>
<feature type="transmembrane region" description="Helical" evidence="2">
    <location>
        <begin position="507"/>
        <end position="527"/>
    </location>
</feature>
<dbReference type="GO" id="GO:0005975">
    <property type="term" value="P:carbohydrate metabolic process"/>
    <property type="evidence" value="ECO:0007669"/>
    <property type="project" value="UniProtKB-ARBA"/>
</dbReference>
<keyword evidence="2" id="KW-1133">Transmembrane helix</keyword>
<feature type="compositionally biased region" description="Low complexity" evidence="1">
    <location>
        <begin position="453"/>
        <end position="463"/>
    </location>
</feature>
<dbReference type="AlphaFoldDB" id="A0A853CK84"/>
<evidence type="ECO:0000313" key="5">
    <source>
        <dbReference type="EMBL" id="NYJ06932.1"/>
    </source>
</evidence>
<keyword evidence="2" id="KW-0472">Membrane</keyword>
<feature type="compositionally biased region" description="Gly residues" evidence="1">
    <location>
        <begin position="71"/>
        <end position="115"/>
    </location>
</feature>
<feature type="chain" id="PRO_5032410080" description="SpaA-like prealbumin fold domain-containing protein" evidence="3">
    <location>
        <begin position="42"/>
        <end position="535"/>
    </location>
</feature>
<protein>
    <recommendedName>
        <fullName evidence="4">SpaA-like prealbumin fold domain-containing protein</fullName>
    </recommendedName>
</protein>
<feature type="domain" description="SpaA-like prealbumin fold" evidence="4">
    <location>
        <begin position="272"/>
        <end position="351"/>
    </location>
</feature>
<proteinExistence type="predicted"/>
<comment type="caution">
    <text evidence="5">The sequence shown here is derived from an EMBL/GenBank/DDBJ whole genome shotgun (WGS) entry which is preliminary data.</text>
</comment>
<dbReference type="InterPro" id="IPR041033">
    <property type="entry name" value="SpaA_PFL_dom_1"/>
</dbReference>
<evidence type="ECO:0000256" key="2">
    <source>
        <dbReference type="SAM" id="Phobius"/>
    </source>
</evidence>
<keyword evidence="6" id="KW-1185">Reference proteome</keyword>
<accession>A0A853CK84</accession>
<feature type="region of interest" description="Disordered" evidence="1">
    <location>
        <begin position="42"/>
        <end position="158"/>
    </location>
</feature>
<organism evidence="5 6">
    <name type="scientific">Petropleomorpha daqingensis</name>
    <dbReference type="NCBI Taxonomy" id="2026353"/>
    <lineage>
        <taxon>Bacteria</taxon>
        <taxon>Bacillati</taxon>
        <taxon>Actinomycetota</taxon>
        <taxon>Actinomycetes</taxon>
        <taxon>Geodermatophilales</taxon>
        <taxon>Geodermatophilaceae</taxon>
        <taxon>Petropleomorpha</taxon>
    </lineage>
</organism>